<reference evidence="1" key="1">
    <citation type="submission" date="2023-11" db="EMBL/GenBank/DDBJ databases">
        <title>Gracilibacillus pellucida a moderately halophilic bacterium isolated from saline soil in Xinjiang province.</title>
        <authorList>
            <person name="Zhang Z."/>
            <person name="Tan F."/>
            <person name="Wang Y."/>
            <person name="Xia M."/>
        </authorList>
    </citation>
    <scope>NUCLEOTIDE SEQUENCE</scope>
    <source>
        <strain evidence="1">S3-1-1</strain>
    </source>
</reference>
<comment type="caution">
    <text evidence="1">The sequence shown here is derived from an EMBL/GenBank/DDBJ whole genome shotgun (WGS) entry which is preliminary data.</text>
</comment>
<dbReference type="EMBL" id="JAWZSR010000004">
    <property type="protein sequence ID" value="MDX8046259.1"/>
    <property type="molecule type" value="Genomic_DNA"/>
</dbReference>
<name>A0ACC6M5N5_9BACI</name>
<accession>A0ACC6M5N5</accession>
<dbReference type="Proteomes" id="UP001277972">
    <property type="component" value="Unassembled WGS sequence"/>
</dbReference>
<sequence length="210" mass="25326">MTIICLEGASAVGKTSTSNELTRMRNTYIVPEVNLLFERPTFATNTWYLERQVERWKIAREKQKDYELVILDGDIFQPLSYNWCFDFKIYEQSLDAIYEFYQAEIRKGKIMFPDRYFYLYTSINNLKKRKENDKTRKRRNFETHIDIIEPHQRYYEALNQLELQFVQLIEAENIECNARVIEDNLPSSKAYRDSERLIDSIKNWLMKTKP</sequence>
<keyword evidence="2" id="KW-1185">Reference proteome</keyword>
<proteinExistence type="predicted"/>
<gene>
    <name evidence="1" type="ORF">SH601_09670</name>
</gene>
<evidence type="ECO:0000313" key="2">
    <source>
        <dbReference type="Proteomes" id="UP001277972"/>
    </source>
</evidence>
<evidence type="ECO:0000313" key="1">
    <source>
        <dbReference type="EMBL" id="MDX8046259.1"/>
    </source>
</evidence>
<organism evidence="1 2">
    <name type="scientific">Gracilibacillus pellucidus</name>
    <dbReference type="NCBI Taxonomy" id="3095368"/>
    <lineage>
        <taxon>Bacteria</taxon>
        <taxon>Bacillati</taxon>
        <taxon>Bacillota</taxon>
        <taxon>Bacilli</taxon>
        <taxon>Bacillales</taxon>
        <taxon>Bacillaceae</taxon>
        <taxon>Gracilibacillus</taxon>
    </lineage>
</organism>
<protein>
    <submittedName>
        <fullName evidence="1">AAA family ATPase</fullName>
    </submittedName>
</protein>